<evidence type="ECO:0000256" key="6">
    <source>
        <dbReference type="ARBA" id="ARBA00023187"/>
    </source>
</evidence>
<dbReference type="WBParaSite" id="TREG1_119920.1">
    <property type="protein sequence ID" value="TREG1_119920.1"/>
    <property type="gene ID" value="TREG1_119920"/>
</dbReference>
<evidence type="ECO:0000313" key="11">
    <source>
        <dbReference type="Proteomes" id="UP000050795"/>
    </source>
</evidence>
<dbReference type="InterPro" id="IPR034237">
    <property type="entry name" value="FOX1_RRM"/>
</dbReference>
<organism evidence="11 12">
    <name type="scientific">Trichobilharzia regenti</name>
    <name type="common">Nasal bird schistosome</name>
    <dbReference type="NCBI Taxonomy" id="157069"/>
    <lineage>
        <taxon>Eukaryota</taxon>
        <taxon>Metazoa</taxon>
        <taxon>Spiralia</taxon>
        <taxon>Lophotrochozoa</taxon>
        <taxon>Platyhelminthes</taxon>
        <taxon>Trematoda</taxon>
        <taxon>Digenea</taxon>
        <taxon>Strigeidida</taxon>
        <taxon>Schistosomatoidea</taxon>
        <taxon>Schistosomatidae</taxon>
        <taxon>Trichobilharzia</taxon>
    </lineage>
</organism>
<dbReference type="SUPFAM" id="SSF54928">
    <property type="entry name" value="RNA-binding domain, RBD"/>
    <property type="match status" value="1"/>
</dbReference>
<dbReference type="Pfam" id="PF00076">
    <property type="entry name" value="RRM_1"/>
    <property type="match status" value="1"/>
</dbReference>
<dbReference type="GO" id="GO:0007399">
    <property type="term" value="P:nervous system development"/>
    <property type="evidence" value="ECO:0007669"/>
    <property type="project" value="InterPro"/>
</dbReference>
<reference evidence="12" key="2">
    <citation type="submission" date="2023-11" db="UniProtKB">
        <authorList>
            <consortium name="WormBaseParasite"/>
        </authorList>
    </citation>
    <scope>IDENTIFICATION</scope>
</reference>
<evidence type="ECO:0000256" key="9">
    <source>
        <dbReference type="SAM" id="MobiDB-lite"/>
    </source>
</evidence>
<dbReference type="PANTHER" id="PTHR15597">
    <property type="entry name" value="ATAXIN 2-BINDING PROTEIN 1-RELATED"/>
    <property type="match status" value="1"/>
</dbReference>
<keyword evidence="6" id="KW-0508">mRNA splicing</keyword>
<reference evidence="11" key="1">
    <citation type="submission" date="2022-06" db="EMBL/GenBank/DDBJ databases">
        <authorList>
            <person name="Berger JAMES D."/>
            <person name="Berger JAMES D."/>
        </authorList>
    </citation>
    <scope>NUCLEOTIDE SEQUENCE [LARGE SCALE GENOMIC DNA]</scope>
</reference>
<dbReference type="GO" id="GO:0008380">
    <property type="term" value="P:RNA splicing"/>
    <property type="evidence" value="ECO:0007669"/>
    <property type="project" value="UniProtKB-KW"/>
</dbReference>
<feature type="domain" description="RRM" evidence="10">
    <location>
        <begin position="168"/>
        <end position="244"/>
    </location>
</feature>
<evidence type="ECO:0000259" key="10">
    <source>
        <dbReference type="PROSITE" id="PS50102"/>
    </source>
</evidence>
<comment type="subcellular location">
    <subcellularLocation>
        <location evidence="2">Cytoplasm</location>
    </subcellularLocation>
    <subcellularLocation>
        <location evidence="1">Nucleus</location>
    </subcellularLocation>
</comment>
<accession>A0AA85IU28</accession>
<sequence>MTDGLSVMKATEDSSVTVTKLDSPDGTTVDSSNPVPSLKRNASQIESFEEDTDSEYARKVMVLGPEVSGGELNDESARPKAEQNTSFESSISSPASVLSTPVKTVVVSSTINSCNTSKSATTITDTSVNLQNSHESSSTHPGHQQRQQQKQQTEKGSVNNTSTGSSPRRLHVSNIPFRFREADLRSLLGPYGPILDVEIIFNERGSKGFGFVTFMNAADAEKARENLNGHVVMGRKIEVNHATTRVLTKKRNDTVSTTGGSVGGGGGNKVHHFSNQNMVLQSGPSGTGTLVSRSRQTGTTSGNSSSIVAAAISAAAAAAAMSGAGVVNSPLNGLHNFSGLHSSNSYPGNNLLFAQNNMVSLGNSINTSVAGSLASVAALSTPASTPTAANIASYLKAQQQHQQQQSLVGAATTVALQQQHQQHNPLCNTNDPNAQAILAALTLQNFNVSNPLITSQLLKQPLSGLSFPLDNVISNLPLQTQTHSHQQQQQQQQTQTSLFNSNNNNNHNNSMSTAGTTNLMNTSNNGGINPFALNAATAAAVAAAAATNPNIGTDLLLNSQPGRAYQLLKPTFTNLNPLGSNNLTSLNTSLVGSNLNLSSAAQLGLPLMTNTNVQNLNLLTAASSAAAQTSSSSPSTSIASSIHQTATNFDLNSNEAKLWLATLFGGNSVGVNQSDLRMLNNSPNNNNNNQIYQMYKSNNNLNDSTNALLKTNSVSKTNQAKMNITVQQIHNISNNATTNNNNNNNSNNHNTSGNGNKTNEHTLTQNQSNINTSKSGVLLTHSTNTQDMNSLTNAAAMAAAACCINPLSFGINPLASLSSYTPNSSYINGTGLLTDLFSGTPAQQTTLSANTLVSDMNSTNTNYLSNFWPIIPPSVSGLSLPTPSYASPLIIGNQTLCRQNTSIPRFSTY</sequence>
<dbReference type="GO" id="GO:0005634">
    <property type="term" value="C:nucleus"/>
    <property type="evidence" value="ECO:0007669"/>
    <property type="project" value="UniProtKB-SubCell"/>
</dbReference>
<dbReference type="SMART" id="SM00360">
    <property type="entry name" value="RRM"/>
    <property type="match status" value="1"/>
</dbReference>
<proteinExistence type="predicted"/>
<feature type="compositionally biased region" description="Polar residues" evidence="9">
    <location>
        <begin position="281"/>
        <end position="300"/>
    </location>
</feature>
<feature type="region of interest" description="Disordered" evidence="9">
    <location>
        <begin position="480"/>
        <end position="513"/>
    </location>
</feature>
<dbReference type="GO" id="GO:0006397">
    <property type="term" value="P:mRNA processing"/>
    <property type="evidence" value="ECO:0007669"/>
    <property type="project" value="UniProtKB-KW"/>
</dbReference>
<protein>
    <recommendedName>
        <fullName evidence="10">RRM domain-containing protein</fullName>
    </recommendedName>
</protein>
<keyword evidence="11" id="KW-1185">Reference proteome</keyword>
<feature type="region of interest" description="Disordered" evidence="9">
    <location>
        <begin position="281"/>
        <end position="303"/>
    </location>
</feature>
<feature type="compositionally biased region" description="Polar residues" evidence="9">
    <location>
        <begin position="129"/>
        <end position="142"/>
    </location>
</feature>
<feature type="region of interest" description="Disordered" evidence="9">
    <location>
        <begin position="67"/>
        <end position="99"/>
    </location>
</feature>
<name>A0AA85IU28_TRIRE</name>
<dbReference type="AlphaFoldDB" id="A0AA85IU28"/>
<feature type="compositionally biased region" description="Polar residues" evidence="9">
    <location>
        <begin position="13"/>
        <end position="46"/>
    </location>
</feature>
<dbReference type="PANTHER" id="PTHR15597:SF22">
    <property type="entry name" value="RNA-BINDING FOX PROTEIN 1, ISOFORM H"/>
    <property type="match status" value="1"/>
</dbReference>
<keyword evidence="5 8" id="KW-0694">RNA-binding</keyword>
<dbReference type="Gene3D" id="3.30.70.330">
    <property type="match status" value="1"/>
</dbReference>
<dbReference type="PROSITE" id="PS50102">
    <property type="entry name" value="RRM"/>
    <property type="match status" value="1"/>
</dbReference>
<dbReference type="GO" id="GO:0003729">
    <property type="term" value="F:mRNA binding"/>
    <property type="evidence" value="ECO:0007669"/>
    <property type="project" value="TreeGrafter"/>
</dbReference>
<dbReference type="FunFam" id="3.30.70.330:FF:000375">
    <property type="entry name" value="RNA binding fox-1 homolog 1"/>
    <property type="match status" value="1"/>
</dbReference>
<dbReference type="InterPro" id="IPR012677">
    <property type="entry name" value="Nucleotide-bd_a/b_plait_sf"/>
</dbReference>
<feature type="region of interest" description="Disordered" evidence="9">
    <location>
        <begin position="129"/>
        <end position="170"/>
    </location>
</feature>
<keyword evidence="4" id="KW-0507">mRNA processing</keyword>
<evidence type="ECO:0000256" key="3">
    <source>
        <dbReference type="ARBA" id="ARBA00022490"/>
    </source>
</evidence>
<evidence type="ECO:0000256" key="1">
    <source>
        <dbReference type="ARBA" id="ARBA00004123"/>
    </source>
</evidence>
<feature type="compositionally biased region" description="Polar residues" evidence="9">
    <location>
        <begin position="82"/>
        <end position="95"/>
    </location>
</feature>
<evidence type="ECO:0000256" key="4">
    <source>
        <dbReference type="ARBA" id="ARBA00022664"/>
    </source>
</evidence>
<evidence type="ECO:0000256" key="7">
    <source>
        <dbReference type="ARBA" id="ARBA00023242"/>
    </source>
</evidence>
<dbReference type="InterPro" id="IPR035979">
    <property type="entry name" value="RBD_domain_sf"/>
</dbReference>
<dbReference type="InterPro" id="IPR000504">
    <property type="entry name" value="RRM_dom"/>
</dbReference>
<feature type="region of interest" description="Disordered" evidence="9">
    <location>
        <begin position="734"/>
        <end position="762"/>
    </location>
</feature>
<dbReference type="Proteomes" id="UP000050795">
    <property type="component" value="Unassembled WGS sequence"/>
</dbReference>
<dbReference type="InterPro" id="IPR047131">
    <property type="entry name" value="RBFOX1-like"/>
</dbReference>
<evidence type="ECO:0000256" key="5">
    <source>
        <dbReference type="ARBA" id="ARBA00022884"/>
    </source>
</evidence>
<keyword evidence="3" id="KW-0963">Cytoplasm</keyword>
<evidence type="ECO:0000256" key="8">
    <source>
        <dbReference type="PROSITE-ProRule" id="PRU00176"/>
    </source>
</evidence>
<feature type="region of interest" description="Disordered" evidence="9">
    <location>
        <begin position="1"/>
        <end position="52"/>
    </location>
</feature>
<feature type="compositionally biased region" description="Low complexity" evidence="9">
    <location>
        <begin position="734"/>
        <end position="757"/>
    </location>
</feature>
<dbReference type="GO" id="GO:0005737">
    <property type="term" value="C:cytoplasm"/>
    <property type="evidence" value="ECO:0007669"/>
    <property type="project" value="UniProtKB-SubCell"/>
</dbReference>
<keyword evidence="7" id="KW-0539">Nucleus</keyword>
<dbReference type="CDD" id="cd12407">
    <property type="entry name" value="RRM_FOX1_like"/>
    <property type="match status" value="1"/>
</dbReference>
<evidence type="ECO:0000313" key="12">
    <source>
        <dbReference type="WBParaSite" id="TREG1_119920.1"/>
    </source>
</evidence>
<dbReference type="GO" id="GO:0000381">
    <property type="term" value="P:regulation of alternative mRNA splicing, via spliceosome"/>
    <property type="evidence" value="ECO:0007669"/>
    <property type="project" value="InterPro"/>
</dbReference>
<evidence type="ECO:0000256" key="2">
    <source>
        <dbReference type="ARBA" id="ARBA00004496"/>
    </source>
</evidence>
<feature type="compositionally biased region" description="Polar residues" evidence="9">
    <location>
        <begin position="154"/>
        <end position="166"/>
    </location>
</feature>